<dbReference type="InterPro" id="IPR051319">
    <property type="entry name" value="Oligoribo/pAp-PDE_c-di-AMP_PDE"/>
</dbReference>
<dbReference type="PANTHER" id="PTHR47618">
    <property type="entry name" value="BIFUNCTIONAL OLIGORIBONUCLEASE AND PAP PHOSPHATASE NRNA"/>
    <property type="match status" value="1"/>
</dbReference>
<name>M0DSX6_9EURY</name>
<evidence type="ECO:0000259" key="2">
    <source>
        <dbReference type="Pfam" id="PF01368"/>
    </source>
</evidence>
<feature type="compositionally biased region" description="Low complexity" evidence="1">
    <location>
        <begin position="142"/>
        <end position="154"/>
    </location>
</feature>
<dbReference type="AlphaFoldDB" id="M0DSX6"/>
<dbReference type="Proteomes" id="UP000011523">
    <property type="component" value="Unassembled WGS sequence"/>
</dbReference>
<dbReference type="Gene3D" id="3.40.50.720">
    <property type="entry name" value="NAD(P)-binding Rossmann-like Domain"/>
    <property type="match status" value="1"/>
</dbReference>
<protein>
    <submittedName>
        <fullName evidence="5">Phosphoesterase RecJ domain protein</fullName>
    </submittedName>
</protein>
<accession>M0DSX6</accession>
<feature type="region of interest" description="Disordered" evidence="1">
    <location>
        <begin position="134"/>
        <end position="160"/>
    </location>
</feature>
<dbReference type="GO" id="GO:0003676">
    <property type="term" value="F:nucleic acid binding"/>
    <property type="evidence" value="ECO:0007669"/>
    <property type="project" value="InterPro"/>
</dbReference>
<dbReference type="PATRIC" id="fig|1227485.3.peg.1721"/>
<feature type="domain" description="RCK N-terminal" evidence="3">
    <location>
        <begin position="6"/>
        <end position="94"/>
    </location>
</feature>
<proteinExistence type="predicted"/>
<evidence type="ECO:0000313" key="6">
    <source>
        <dbReference type="Proteomes" id="UP000011523"/>
    </source>
</evidence>
<evidence type="ECO:0000259" key="4">
    <source>
        <dbReference type="Pfam" id="PF02272"/>
    </source>
</evidence>
<feature type="domain" description="DDH" evidence="2">
    <location>
        <begin position="195"/>
        <end position="336"/>
    </location>
</feature>
<dbReference type="InterPro" id="IPR038763">
    <property type="entry name" value="DHH_sf"/>
</dbReference>
<organism evidence="5 6">
    <name type="scientific">Halorubrum tebenquichense DSM 14210</name>
    <dbReference type="NCBI Taxonomy" id="1227485"/>
    <lineage>
        <taxon>Archaea</taxon>
        <taxon>Methanobacteriati</taxon>
        <taxon>Methanobacteriota</taxon>
        <taxon>Stenosarchaea group</taxon>
        <taxon>Halobacteria</taxon>
        <taxon>Halobacteriales</taxon>
        <taxon>Haloferacaceae</taxon>
        <taxon>Halorubrum</taxon>
    </lineage>
</organism>
<dbReference type="EMBL" id="AOJD01000049">
    <property type="protein sequence ID" value="ELZ37229.1"/>
    <property type="molecule type" value="Genomic_DNA"/>
</dbReference>
<comment type="caution">
    <text evidence="5">The sequence shown here is derived from an EMBL/GenBank/DDBJ whole genome shotgun (WGS) entry which is preliminary data.</text>
</comment>
<evidence type="ECO:0000313" key="5">
    <source>
        <dbReference type="EMBL" id="ELZ37229.1"/>
    </source>
</evidence>
<dbReference type="SUPFAM" id="SSF64182">
    <property type="entry name" value="DHH phosphoesterases"/>
    <property type="match status" value="1"/>
</dbReference>
<dbReference type="RefSeq" id="WP_006629454.1">
    <property type="nucleotide sequence ID" value="NZ_AOJD01000049.1"/>
</dbReference>
<evidence type="ECO:0000259" key="3">
    <source>
        <dbReference type="Pfam" id="PF02254"/>
    </source>
</evidence>
<dbReference type="InterPro" id="IPR003156">
    <property type="entry name" value="DHHA1_dom"/>
</dbReference>
<dbReference type="Pfam" id="PF01368">
    <property type="entry name" value="DHH"/>
    <property type="match status" value="1"/>
</dbReference>
<feature type="domain" description="DHHA1" evidence="4">
    <location>
        <begin position="397"/>
        <end position="498"/>
    </location>
</feature>
<keyword evidence="6" id="KW-1185">Reference proteome</keyword>
<reference evidence="5 6" key="1">
    <citation type="journal article" date="2014" name="PLoS Genet.">
        <title>Phylogenetically driven sequencing of extremely halophilic archaea reveals strategies for static and dynamic osmo-response.</title>
        <authorList>
            <person name="Becker E.A."/>
            <person name="Seitzer P.M."/>
            <person name="Tritt A."/>
            <person name="Larsen D."/>
            <person name="Krusor M."/>
            <person name="Yao A.I."/>
            <person name="Wu D."/>
            <person name="Madern D."/>
            <person name="Eisen J.A."/>
            <person name="Darling A.E."/>
            <person name="Facciotti M.T."/>
        </authorList>
    </citation>
    <scope>NUCLEOTIDE SEQUENCE [LARGE SCALE GENOMIC DNA]</scope>
    <source>
        <strain evidence="5 6">DSM 14210</strain>
    </source>
</reference>
<dbReference type="PANTHER" id="PTHR47618:SF1">
    <property type="entry name" value="BIFUNCTIONAL OLIGORIBONUCLEASE AND PAP PHOSPHATASE NRNA"/>
    <property type="match status" value="1"/>
</dbReference>
<dbReference type="Gene3D" id="3.90.1640.10">
    <property type="entry name" value="inorganic pyrophosphatase (n-terminal core)"/>
    <property type="match status" value="1"/>
</dbReference>
<dbReference type="InterPro" id="IPR003148">
    <property type="entry name" value="RCK_N"/>
</dbReference>
<dbReference type="GO" id="GO:0006813">
    <property type="term" value="P:potassium ion transport"/>
    <property type="evidence" value="ECO:0007669"/>
    <property type="project" value="InterPro"/>
</dbReference>
<dbReference type="InterPro" id="IPR001667">
    <property type="entry name" value="DDH_dom"/>
</dbReference>
<dbReference type="OrthoDB" id="350705at2157"/>
<dbReference type="Pfam" id="PF02254">
    <property type="entry name" value="TrkA_N"/>
    <property type="match status" value="1"/>
</dbReference>
<dbReference type="InterPro" id="IPR036291">
    <property type="entry name" value="NAD(P)-bd_dom_sf"/>
</dbReference>
<dbReference type="Pfam" id="PF02272">
    <property type="entry name" value="DHHA1"/>
    <property type="match status" value="1"/>
</dbReference>
<sequence>MTRRLLLGCSAVGNALAEHTREERGELVAITDDTGWSSTLRDRNVATVEADPTDPANYPDAAAIVVVASDDADRNVAAARTARDRYPNAMLVAYLGTAVTDAQRAAIVAVADRVIDPVEAVTGRVCEVLGLDGEYPGDADGPEAAADAAGGTEPTDSDVETDVEAGLAAGPAQAPDDEKPARLLATLRRLSGPLLVVAHDNPDPDAIASAIGLTRVAESIGVDADACYGGEIAHQENRAMVNLLDIGLQPVDELDLDEYGGVALVDHSRAGINDSLPENHPVDVVIDHHPPRGPVAGSFVDIRPAVGATSTLIAEYLSRFGIAPDRDLATSLLYGIRIDTKDFTRATAIDDFRAAAALLAHADESTLERVESPSVSPETLRVLAAAIENRDVRGSTAASCVGEIADRDALAQAAERLLDLDGVTVTFVYGYMDGVIYGSARARGADLDAGELLRDALDPVGSAGGHAAMAGAQVPLGLLAEVSESEAESLAEVVEAFVAGRFFEALDDAPAQPAGLPPEFPTD</sequence>
<gene>
    <name evidence="5" type="ORF">C472_08926</name>
</gene>
<dbReference type="SUPFAM" id="SSF51735">
    <property type="entry name" value="NAD(P)-binding Rossmann-fold domains"/>
    <property type="match status" value="1"/>
</dbReference>
<evidence type="ECO:0000256" key="1">
    <source>
        <dbReference type="SAM" id="MobiDB-lite"/>
    </source>
</evidence>